<dbReference type="CDD" id="cd04902">
    <property type="entry name" value="ACT_3PGDH-xct"/>
    <property type="match status" value="1"/>
</dbReference>
<dbReference type="Gene3D" id="3.40.50.720">
    <property type="entry name" value="NAD(P)-binding Rossmann-like Domain"/>
    <property type="match status" value="2"/>
</dbReference>
<evidence type="ECO:0000313" key="15">
    <source>
        <dbReference type="Proteomes" id="UP001431572"/>
    </source>
</evidence>
<reference evidence="13" key="2">
    <citation type="journal article" date="2024" name="Nature">
        <title>Anoxygenic phototroph of the Chloroflexota uses a type I reaction centre.</title>
        <authorList>
            <person name="Tsuji J.M."/>
            <person name="Shaw N.A."/>
            <person name="Nagashima S."/>
            <person name="Venkiteswaran J.J."/>
            <person name="Schiff S.L."/>
            <person name="Watanabe T."/>
            <person name="Fukui M."/>
            <person name="Hanada S."/>
            <person name="Tank M."/>
            <person name="Neufeld J.D."/>
        </authorList>
    </citation>
    <scope>NUCLEOTIDE SEQUENCE</scope>
    <source>
        <strain evidence="13">L227-S17</strain>
    </source>
</reference>
<dbReference type="EMBL" id="CP128399">
    <property type="protein sequence ID" value="WJW66500.1"/>
    <property type="molecule type" value="Genomic_DNA"/>
</dbReference>
<evidence type="ECO:0000256" key="7">
    <source>
        <dbReference type="ARBA" id="ARBA00023299"/>
    </source>
</evidence>
<evidence type="ECO:0000256" key="2">
    <source>
        <dbReference type="ARBA" id="ARBA00005216"/>
    </source>
</evidence>
<dbReference type="FunFam" id="3.30.70.260:FF:000008">
    <property type="entry name" value="D-3-phosphoglycerate dehydrogenase, chloroplastic"/>
    <property type="match status" value="1"/>
</dbReference>
<dbReference type="PANTHER" id="PTHR42789:SF1">
    <property type="entry name" value="D-ISOMER SPECIFIC 2-HYDROXYACID DEHYDROGENASE FAMILY PROTEIN (AFU_ORTHOLOGUE AFUA_6G10090)"/>
    <property type="match status" value="1"/>
</dbReference>
<name>A0A8T7M006_9CHLR</name>
<dbReference type="Pfam" id="PF00389">
    <property type="entry name" value="2-Hacid_dh"/>
    <property type="match status" value="1"/>
</dbReference>
<evidence type="ECO:0000256" key="9">
    <source>
        <dbReference type="ARBA" id="ARBA00048731"/>
    </source>
</evidence>
<keyword evidence="6 10" id="KW-0520">NAD</keyword>
<dbReference type="InterPro" id="IPR036291">
    <property type="entry name" value="NAD(P)-bd_dom_sf"/>
</dbReference>
<dbReference type="SUPFAM" id="SSF143548">
    <property type="entry name" value="Serine metabolism enzymes domain"/>
    <property type="match status" value="1"/>
</dbReference>
<keyword evidence="5 10" id="KW-0560">Oxidoreductase</keyword>
<gene>
    <name evidence="13" type="primary">serA</name>
    <name evidence="12" type="ORF">HXX08_01915</name>
    <name evidence="13" type="ORF">OZ401_002303</name>
</gene>
<dbReference type="RefSeq" id="WP_341468388.1">
    <property type="nucleotide sequence ID" value="NZ_CP128399.1"/>
</dbReference>
<keyword evidence="10" id="KW-0028">Amino-acid biosynthesis</keyword>
<dbReference type="InterPro" id="IPR006139">
    <property type="entry name" value="D-isomer_2_OHA_DH_cat_dom"/>
</dbReference>
<dbReference type="PROSITE" id="PS00671">
    <property type="entry name" value="D_2_HYDROXYACID_DH_3"/>
    <property type="match status" value="1"/>
</dbReference>
<dbReference type="PROSITE" id="PS51671">
    <property type="entry name" value="ACT"/>
    <property type="match status" value="1"/>
</dbReference>
<dbReference type="FunFam" id="3.40.50.720:FF:000021">
    <property type="entry name" value="D-3-phosphoglycerate dehydrogenase"/>
    <property type="match status" value="1"/>
</dbReference>
<evidence type="ECO:0000313" key="12">
    <source>
        <dbReference type="EMBL" id="NWJ44611.1"/>
    </source>
</evidence>
<dbReference type="InterPro" id="IPR002912">
    <property type="entry name" value="ACT_dom"/>
</dbReference>
<dbReference type="GO" id="GO:0004617">
    <property type="term" value="F:phosphoglycerate dehydrogenase activity"/>
    <property type="evidence" value="ECO:0007669"/>
    <property type="project" value="UniProtKB-UniRule"/>
</dbReference>
<dbReference type="EC" id="1.1.1.95" evidence="10"/>
<comment type="similarity">
    <text evidence="3 10">Belongs to the D-isomer specific 2-hydroxyacid dehydrogenase family.</text>
</comment>
<dbReference type="PANTHER" id="PTHR42789">
    <property type="entry name" value="D-ISOMER SPECIFIC 2-HYDROXYACID DEHYDROGENASE FAMILY PROTEIN (AFU_ORTHOLOGUE AFUA_6G10090)"/>
    <property type="match status" value="1"/>
</dbReference>
<dbReference type="AlphaFoldDB" id="A0A8T7M006"/>
<sequence length="533" mass="57153">MFKVLVSDPIAKEGIARLQTEAGNIQVDVKTGLPKEELLKIISQYDGLIVRSETKVTAEVLKAATRLKVVARAGVGIDNVDVEIATERGVIVVNTPGGNTIAAAELAFTLMLAISRKLALANNTLKGGKWERKQFVGVELMGKTLGIVGLGRIGTEIARRAIAFGMKPLSFDPFVLPAYAEKIGIEMVPLEEIYSRADFITVHTPLTPETHHMVGKEAFAKMKDGVRIINAARGGIIDEDALYDALNSGKVAAAGLDVFEQEPPPSDYKLSRLDNVIVTPHLGASSEEAQVKVAVDAAESVIAALNGELVPNAVNLPGMSKETLLELRPYMLLAEKLGRLATALSDGILRKLEITVHGEKSPNNAHLLTAATLMGLLKDEKSDEPLNLVNAGYVAERRGLEIIDSCTELEGQYSGRTISLKVQSDGNGIANNFEGSVINGEPRIVRINGFPLEVAPLGYLLVSRHNDRPGIIGKVGTMLGEHDINIASMDVGRRSRSGEAVMILSIDDQVPATVVESLSKVDGMQNLRFVNLG</sequence>
<dbReference type="InterPro" id="IPR029009">
    <property type="entry name" value="ASB_dom_sf"/>
</dbReference>
<keyword evidence="7 10" id="KW-0718">Serine biosynthesis</keyword>
<evidence type="ECO:0000256" key="5">
    <source>
        <dbReference type="ARBA" id="ARBA00023002"/>
    </source>
</evidence>
<comment type="catalytic activity">
    <reaction evidence="8">
        <text>(R)-2-hydroxyglutarate + NAD(+) = 2-oxoglutarate + NADH + H(+)</text>
        <dbReference type="Rhea" id="RHEA:49612"/>
        <dbReference type="ChEBI" id="CHEBI:15378"/>
        <dbReference type="ChEBI" id="CHEBI:15801"/>
        <dbReference type="ChEBI" id="CHEBI:16810"/>
        <dbReference type="ChEBI" id="CHEBI:57540"/>
        <dbReference type="ChEBI" id="CHEBI:57945"/>
        <dbReference type="EC" id="1.1.1.399"/>
    </reaction>
</comment>
<dbReference type="Gene3D" id="3.30.70.260">
    <property type="match status" value="1"/>
</dbReference>
<dbReference type="InterPro" id="IPR029753">
    <property type="entry name" value="D-isomer_DH_CS"/>
</dbReference>
<dbReference type="PROSITE" id="PS00670">
    <property type="entry name" value="D_2_HYDROXYACID_DH_2"/>
    <property type="match status" value="1"/>
</dbReference>
<dbReference type="InterPro" id="IPR045626">
    <property type="entry name" value="PGDH_ASB_dom"/>
</dbReference>
<dbReference type="EMBL" id="JACATZ010000001">
    <property type="protein sequence ID" value="NWJ44611.1"/>
    <property type="molecule type" value="Genomic_DNA"/>
</dbReference>
<dbReference type="InterPro" id="IPR050857">
    <property type="entry name" value="D-2-hydroxyacid_DH"/>
</dbReference>
<evidence type="ECO:0000313" key="13">
    <source>
        <dbReference type="EMBL" id="WJW66500.1"/>
    </source>
</evidence>
<evidence type="ECO:0000259" key="11">
    <source>
        <dbReference type="PROSITE" id="PS51671"/>
    </source>
</evidence>
<evidence type="ECO:0000256" key="8">
    <source>
        <dbReference type="ARBA" id="ARBA00048126"/>
    </source>
</evidence>
<comment type="function">
    <text evidence="1">Catalyzes the reversible oxidation of 3-phospho-D-glycerate to 3-phosphonooxypyruvate, the first step of the phosphorylated L-serine biosynthesis pathway. Also catalyzes the reversible oxidation of 2-hydroxyglutarate to 2-oxoglutarate.</text>
</comment>
<dbReference type="Pfam" id="PF01842">
    <property type="entry name" value="ACT"/>
    <property type="match status" value="1"/>
</dbReference>
<evidence type="ECO:0000313" key="14">
    <source>
        <dbReference type="Proteomes" id="UP000521676"/>
    </source>
</evidence>
<evidence type="ECO:0000256" key="1">
    <source>
        <dbReference type="ARBA" id="ARBA00003800"/>
    </source>
</evidence>
<dbReference type="FunFam" id="3.30.1330.90:FF:000003">
    <property type="entry name" value="D-3-phosphoglycerate dehydrogenase"/>
    <property type="match status" value="1"/>
</dbReference>
<accession>A0A8T7M006</accession>
<evidence type="ECO:0000256" key="10">
    <source>
        <dbReference type="RuleBase" id="RU363003"/>
    </source>
</evidence>
<comment type="pathway">
    <text evidence="2 10">Amino-acid biosynthesis; L-serine biosynthesis; L-serine from 3-phospho-D-glycerate: step 1/3.</text>
</comment>
<reference evidence="12 14" key="1">
    <citation type="submission" date="2020-06" db="EMBL/GenBank/DDBJ databases">
        <title>Anoxygenic phototrophic Chloroflexota member uses a Type I reaction center.</title>
        <authorList>
            <person name="Tsuji J.M."/>
            <person name="Shaw N.A."/>
            <person name="Nagashima S."/>
            <person name="Venkiteswaran J."/>
            <person name="Schiff S.L."/>
            <person name="Hanada S."/>
            <person name="Tank M."/>
            <person name="Neufeld J.D."/>
        </authorList>
    </citation>
    <scope>NUCLEOTIDE SEQUENCE [LARGE SCALE GENOMIC DNA]</scope>
    <source>
        <strain evidence="12">L227-S17</strain>
    </source>
</reference>
<keyword evidence="15" id="KW-1185">Reference proteome</keyword>
<dbReference type="SUPFAM" id="SSF51735">
    <property type="entry name" value="NAD(P)-binding Rossmann-fold domains"/>
    <property type="match status" value="1"/>
</dbReference>
<dbReference type="Gene3D" id="3.30.1330.90">
    <property type="entry name" value="D-3-phosphoglycerate dehydrogenase, domain 3"/>
    <property type="match status" value="1"/>
</dbReference>
<evidence type="ECO:0000256" key="6">
    <source>
        <dbReference type="ARBA" id="ARBA00023027"/>
    </source>
</evidence>
<dbReference type="Pfam" id="PF19304">
    <property type="entry name" value="PGDH_inter"/>
    <property type="match status" value="1"/>
</dbReference>
<feature type="domain" description="ACT" evidence="11">
    <location>
        <begin position="460"/>
        <end position="532"/>
    </location>
</feature>
<dbReference type="InterPro" id="IPR006140">
    <property type="entry name" value="D-isomer_DH_NAD-bd"/>
</dbReference>
<dbReference type="NCBIfam" id="TIGR01327">
    <property type="entry name" value="PGDH"/>
    <property type="match status" value="1"/>
</dbReference>
<dbReference type="GO" id="GO:0051287">
    <property type="term" value="F:NAD binding"/>
    <property type="evidence" value="ECO:0007669"/>
    <property type="project" value="UniProtKB-UniRule"/>
</dbReference>
<proteinExistence type="inferred from homology"/>
<dbReference type="CDD" id="cd12173">
    <property type="entry name" value="PGDH_4"/>
    <property type="match status" value="1"/>
</dbReference>
<organism evidence="12 14">
    <name type="scientific">Candidatus Chlorohelix allophototropha</name>
    <dbReference type="NCBI Taxonomy" id="3003348"/>
    <lineage>
        <taxon>Bacteria</taxon>
        <taxon>Bacillati</taxon>
        <taxon>Chloroflexota</taxon>
        <taxon>Chloroflexia</taxon>
        <taxon>Candidatus Chloroheliales</taxon>
        <taxon>Candidatus Chloroheliaceae</taxon>
        <taxon>Candidatus Chlorohelix</taxon>
    </lineage>
</organism>
<dbReference type="SUPFAM" id="SSF52283">
    <property type="entry name" value="Formate/glycerate dehydrogenase catalytic domain-like"/>
    <property type="match status" value="1"/>
</dbReference>
<evidence type="ECO:0000256" key="3">
    <source>
        <dbReference type="ARBA" id="ARBA00005854"/>
    </source>
</evidence>
<dbReference type="Pfam" id="PF02826">
    <property type="entry name" value="2-Hacid_dh_C"/>
    <property type="match status" value="1"/>
</dbReference>
<evidence type="ECO:0000256" key="4">
    <source>
        <dbReference type="ARBA" id="ARBA00021582"/>
    </source>
</evidence>
<dbReference type="Proteomes" id="UP001431572">
    <property type="component" value="Chromosome 1"/>
</dbReference>
<protein>
    <recommendedName>
        <fullName evidence="4 10">D-3-phosphoglycerate dehydrogenase</fullName>
        <ecNumber evidence="10">1.1.1.95</ecNumber>
    </recommendedName>
</protein>
<dbReference type="InterPro" id="IPR006236">
    <property type="entry name" value="PGDH"/>
</dbReference>
<dbReference type="InterPro" id="IPR045865">
    <property type="entry name" value="ACT-like_dom_sf"/>
</dbReference>
<comment type="catalytic activity">
    <reaction evidence="9 10">
        <text>(2R)-3-phosphoglycerate + NAD(+) = 3-phosphooxypyruvate + NADH + H(+)</text>
        <dbReference type="Rhea" id="RHEA:12641"/>
        <dbReference type="ChEBI" id="CHEBI:15378"/>
        <dbReference type="ChEBI" id="CHEBI:18110"/>
        <dbReference type="ChEBI" id="CHEBI:57540"/>
        <dbReference type="ChEBI" id="CHEBI:57945"/>
        <dbReference type="ChEBI" id="CHEBI:58272"/>
        <dbReference type="EC" id="1.1.1.95"/>
    </reaction>
</comment>
<dbReference type="GO" id="GO:0006564">
    <property type="term" value="P:L-serine biosynthetic process"/>
    <property type="evidence" value="ECO:0007669"/>
    <property type="project" value="UniProtKB-UniRule"/>
</dbReference>
<dbReference type="Proteomes" id="UP000521676">
    <property type="component" value="Unassembled WGS sequence"/>
</dbReference>
<dbReference type="SUPFAM" id="SSF55021">
    <property type="entry name" value="ACT-like"/>
    <property type="match status" value="1"/>
</dbReference>